<dbReference type="InterPro" id="IPR013783">
    <property type="entry name" value="Ig-like_fold"/>
</dbReference>
<proteinExistence type="predicted"/>
<protein>
    <submittedName>
        <fullName evidence="2">Sulfur oxidation protein SoxZ</fullName>
    </submittedName>
</protein>
<gene>
    <name evidence="2" type="ORF">HELGO_WM13782</name>
</gene>
<dbReference type="Gene3D" id="2.60.40.10">
    <property type="entry name" value="Immunoglobulins"/>
    <property type="match status" value="1"/>
</dbReference>
<dbReference type="InterPro" id="IPR014880">
    <property type="entry name" value="SoxZ_dom"/>
</dbReference>
<accession>A0A6S6T374</accession>
<dbReference type="InterPro" id="IPR014756">
    <property type="entry name" value="Ig_E-set"/>
</dbReference>
<evidence type="ECO:0000313" key="2">
    <source>
        <dbReference type="EMBL" id="CAA6809336.1"/>
    </source>
</evidence>
<dbReference type="EMBL" id="CACVAU010000031">
    <property type="protein sequence ID" value="CAA6809336.1"/>
    <property type="molecule type" value="Genomic_DNA"/>
</dbReference>
<feature type="domain" description="Sulphur oxidation protein SoxZ" evidence="1">
    <location>
        <begin position="8"/>
        <end position="97"/>
    </location>
</feature>
<dbReference type="Pfam" id="PF08770">
    <property type="entry name" value="SoxZ"/>
    <property type="match status" value="1"/>
</dbReference>
<organism evidence="2">
    <name type="scientific">uncultured Sulfurovum sp</name>
    <dbReference type="NCBI Taxonomy" id="269237"/>
    <lineage>
        <taxon>Bacteria</taxon>
        <taxon>Pseudomonadati</taxon>
        <taxon>Campylobacterota</taxon>
        <taxon>Epsilonproteobacteria</taxon>
        <taxon>Campylobacterales</taxon>
        <taxon>Sulfurovaceae</taxon>
        <taxon>Sulfurovum</taxon>
        <taxon>environmental samples</taxon>
    </lineage>
</organism>
<sequence>MAKKAMKIKAKEKDGVVKVKAMFKSLMADKEEAEKKNIEVEYIAHILGKANDKVVFEATTSGFMSEDPLMKFAFTGAKKGDSLEFELTMHDGKKVTGNKKIK</sequence>
<dbReference type="SUPFAM" id="SSF81296">
    <property type="entry name" value="E set domains"/>
    <property type="match status" value="1"/>
</dbReference>
<dbReference type="AlphaFoldDB" id="A0A6S6T374"/>
<name>A0A6S6T374_9BACT</name>
<evidence type="ECO:0000259" key="1">
    <source>
        <dbReference type="Pfam" id="PF08770"/>
    </source>
</evidence>
<reference evidence="2" key="1">
    <citation type="submission" date="2020-01" db="EMBL/GenBank/DDBJ databases">
        <authorList>
            <person name="Meier V. D."/>
            <person name="Meier V D."/>
        </authorList>
    </citation>
    <scope>NUCLEOTIDE SEQUENCE</scope>
    <source>
        <strain evidence="2">HLG_WM_MAG_05</strain>
    </source>
</reference>